<dbReference type="Proteomes" id="UP000887565">
    <property type="component" value="Unplaced"/>
</dbReference>
<evidence type="ECO:0000313" key="3">
    <source>
        <dbReference type="WBParaSite" id="nRc.2.0.1.t36580-RA"/>
    </source>
</evidence>
<feature type="region of interest" description="Disordered" evidence="1">
    <location>
        <begin position="37"/>
        <end position="71"/>
    </location>
</feature>
<accession>A0A915KDX6</accession>
<proteinExistence type="predicted"/>
<dbReference type="AlphaFoldDB" id="A0A915KDX6"/>
<organism evidence="2 3">
    <name type="scientific">Romanomermis culicivorax</name>
    <name type="common">Nematode worm</name>
    <dbReference type="NCBI Taxonomy" id="13658"/>
    <lineage>
        <taxon>Eukaryota</taxon>
        <taxon>Metazoa</taxon>
        <taxon>Ecdysozoa</taxon>
        <taxon>Nematoda</taxon>
        <taxon>Enoplea</taxon>
        <taxon>Dorylaimia</taxon>
        <taxon>Mermithida</taxon>
        <taxon>Mermithoidea</taxon>
        <taxon>Mermithidae</taxon>
        <taxon>Romanomermis</taxon>
    </lineage>
</organism>
<reference evidence="3" key="1">
    <citation type="submission" date="2022-11" db="UniProtKB">
        <authorList>
            <consortium name="WormBaseParasite"/>
        </authorList>
    </citation>
    <scope>IDENTIFICATION</scope>
</reference>
<protein>
    <submittedName>
        <fullName evidence="3">Uncharacterized protein</fullName>
    </submittedName>
</protein>
<name>A0A915KDX6_ROMCU</name>
<keyword evidence="2" id="KW-1185">Reference proteome</keyword>
<evidence type="ECO:0000313" key="2">
    <source>
        <dbReference type="Proteomes" id="UP000887565"/>
    </source>
</evidence>
<evidence type="ECO:0000256" key="1">
    <source>
        <dbReference type="SAM" id="MobiDB-lite"/>
    </source>
</evidence>
<dbReference type="WBParaSite" id="nRc.2.0.1.t36580-RA">
    <property type="protein sequence ID" value="nRc.2.0.1.t36580-RA"/>
    <property type="gene ID" value="nRc.2.0.1.g36580"/>
</dbReference>
<feature type="compositionally biased region" description="Low complexity" evidence="1">
    <location>
        <begin position="51"/>
        <end position="63"/>
    </location>
</feature>
<sequence length="71" mass="7861">MGVPLKLFLNRANCSPSTYRSMLSYFYRQIADGKSSNLGQFRSRCQPPPTTTTQNSTPTVRPTFPSANATT</sequence>